<dbReference type="Proteomes" id="UP001152888">
    <property type="component" value="Unassembled WGS sequence"/>
</dbReference>
<evidence type="ECO:0000256" key="1">
    <source>
        <dbReference type="SAM" id="MobiDB-lite"/>
    </source>
</evidence>
<feature type="compositionally biased region" description="Acidic residues" evidence="1">
    <location>
        <begin position="46"/>
        <end position="61"/>
    </location>
</feature>
<reference evidence="2" key="1">
    <citation type="submission" date="2022-03" db="EMBL/GenBank/DDBJ databases">
        <authorList>
            <person name="Sayadi A."/>
        </authorList>
    </citation>
    <scope>NUCLEOTIDE SEQUENCE</scope>
</reference>
<protein>
    <submittedName>
        <fullName evidence="2">Uncharacterized protein</fullName>
    </submittedName>
</protein>
<evidence type="ECO:0000313" key="2">
    <source>
        <dbReference type="EMBL" id="CAH1970168.1"/>
    </source>
</evidence>
<evidence type="ECO:0000313" key="3">
    <source>
        <dbReference type="Proteomes" id="UP001152888"/>
    </source>
</evidence>
<sequence>MTMHHKLLGISPNYILLFLESAPNHTLVLIPRLLRLLVYRRTNTQSEDEIEPEEEDDSTDEDEKKILKKI</sequence>
<dbReference type="AlphaFoldDB" id="A0A9P0P7B1"/>
<keyword evidence="3" id="KW-1185">Reference proteome</keyword>
<organism evidence="2 3">
    <name type="scientific">Acanthoscelides obtectus</name>
    <name type="common">Bean weevil</name>
    <name type="synonym">Bruchus obtectus</name>
    <dbReference type="NCBI Taxonomy" id="200917"/>
    <lineage>
        <taxon>Eukaryota</taxon>
        <taxon>Metazoa</taxon>
        <taxon>Ecdysozoa</taxon>
        <taxon>Arthropoda</taxon>
        <taxon>Hexapoda</taxon>
        <taxon>Insecta</taxon>
        <taxon>Pterygota</taxon>
        <taxon>Neoptera</taxon>
        <taxon>Endopterygota</taxon>
        <taxon>Coleoptera</taxon>
        <taxon>Polyphaga</taxon>
        <taxon>Cucujiformia</taxon>
        <taxon>Chrysomeloidea</taxon>
        <taxon>Chrysomelidae</taxon>
        <taxon>Bruchinae</taxon>
        <taxon>Bruchini</taxon>
        <taxon>Acanthoscelides</taxon>
    </lineage>
</organism>
<dbReference type="EMBL" id="CAKOFQ010006770">
    <property type="protein sequence ID" value="CAH1970168.1"/>
    <property type="molecule type" value="Genomic_DNA"/>
</dbReference>
<accession>A0A9P0P7B1</accession>
<feature type="region of interest" description="Disordered" evidence="1">
    <location>
        <begin position="44"/>
        <end position="70"/>
    </location>
</feature>
<gene>
    <name evidence="2" type="ORF">ACAOBT_LOCUS8782</name>
</gene>
<comment type="caution">
    <text evidence="2">The sequence shown here is derived from an EMBL/GenBank/DDBJ whole genome shotgun (WGS) entry which is preliminary data.</text>
</comment>
<proteinExistence type="predicted"/>
<name>A0A9P0P7B1_ACAOB</name>